<dbReference type="EMBL" id="JAKUCV010003423">
    <property type="protein sequence ID" value="KAJ4838977.1"/>
    <property type="molecule type" value="Genomic_DNA"/>
</dbReference>
<evidence type="ECO:0000313" key="6">
    <source>
        <dbReference type="EMBL" id="KAJ4838977.1"/>
    </source>
</evidence>
<feature type="non-terminal residue" evidence="6">
    <location>
        <position position="1"/>
    </location>
</feature>
<dbReference type="AlphaFoldDB" id="A0A9Q0FWR4"/>
<accession>A0A9Q0FWR4</accession>
<protein>
    <recommendedName>
        <fullName evidence="5">Glycosyltransferase 61 catalytic domain-containing protein</fullName>
    </recommendedName>
</protein>
<dbReference type="InterPro" id="IPR049625">
    <property type="entry name" value="Glyco_transf_61_cat"/>
</dbReference>
<dbReference type="GO" id="GO:0000139">
    <property type="term" value="C:Golgi membrane"/>
    <property type="evidence" value="ECO:0007669"/>
    <property type="project" value="UniProtKB-SubCell"/>
</dbReference>
<reference evidence="6" key="2">
    <citation type="journal article" date="2023" name="Plants (Basel)">
        <title>Annotation of the Turnera subulata (Passifloraceae) Draft Genome Reveals the S-Locus Evolved after the Divergence of Turneroideae from Passifloroideae in a Stepwise Manner.</title>
        <authorList>
            <person name="Henning P.M."/>
            <person name="Roalson E.H."/>
            <person name="Mir W."/>
            <person name="McCubbin A.G."/>
            <person name="Shore J.S."/>
        </authorList>
    </citation>
    <scope>NUCLEOTIDE SEQUENCE</scope>
    <source>
        <strain evidence="6">F60SS</strain>
    </source>
</reference>
<dbReference type="OrthoDB" id="529273at2759"/>
<keyword evidence="3" id="KW-0808">Transferase</keyword>
<comment type="subcellular location">
    <subcellularLocation>
        <location evidence="1">Golgi apparatus membrane</location>
        <topology evidence="1">Single-pass type II membrane protein</topology>
    </subcellularLocation>
</comment>
<name>A0A9Q0FWR4_9ROSI</name>
<proteinExistence type="predicted"/>
<feature type="domain" description="Glycosyltransferase 61 catalytic" evidence="5">
    <location>
        <begin position="636"/>
        <end position="738"/>
    </location>
</feature>
<dbReference type="PANTHER" id="PTHR20961">
    <property type="entry name" value="GLYCOSYLTRANSFERASE"/>
    <property type="match status" value="1"/>
</dbReference>
<reference evidence="6" key="1">
    <citation type="submission" date="2022-02" db="EMBL/GenBank/DDBJ databases">
        <authorList>
            <person name="Henning P.M."/>
            <person name="McCubbin A.G."/>
            <person name="Shore J.S."/>
        </authorList>
    </citation>
    <scope>NUCLEOTIDE SEQUENCE</scope>
    <source>
        <strain evidence="6">F60SS</strain>
        <tissue evidence="6">Leaves</tissue>
    </source>
</reference>
<dbReference type="PANTHER" id="PTHR20961:SF5">
    <property type="entry name" value="GLYCOSYLTRANSFERASE-RELATED"/>
    <property type="match status" value="1"/>
</dbReference>
<evidence type="ECO:0000313" key="7">
    <source>
        <dbReference type="Proteomes" id="UP001141552"/>
    </source>
</evidence>
<keyword evidence="2" id="KW-0328">Glycosyltransferase</keyword>
<keyword evidence="7" id="KW-1185">Reference proteome</keyword>
<keyword evidence="4" id="KW-0325">Glycoprotein</keyword>
<dbReference type="GO" id="GO:0016763">
    <property type="term" value="F:pentosyltransferase activity"/>
    <property type="evidence" value="ECO:0007669"/>
    <property type="project" value="UniProtKB-ARBA"/>
</dbReference>
<evidence type="ECO:0000256" key="4">
    <source>
        <dbReference type="ARBA" id="ARBA00023180"/>
    </source>
</evidence>
<evidence type="ECO:0000256" key="3">
    <source>
        <dbReference type="ARBA" id="ARBA00022679"/>
    </source>
</evidence>
<sequence length="833" mass="94305">MILYSPEALASMSGRSWDTGHWLLSFSSRVVSSSSSSLIQFLCGHLSIGADEKLLVENDTSSSVVIAQDIATKKKLELVCDLTGRSEFCEIEGDIRIDGKTFTVFIVSQEPYTSSVANTTRKIRPYGRKEDSTAMKNVKEWSVKVVANPEDAPKCIQSHNVPGILFSTGGYAGNYYHAFTDVIIPLFSTARVFRREVKFLVTDKSWWTWKFQTLMKGLSKYELINVDNAEDIHCFTGATVGLKGRSYKELSIDTSKSAYTMKDFREFLRSTYSLNKTTAIKMRDGEKKRPQLLIISRKRTRAFTNVDKISKMAEKLGFEVVIAEPEADISGFAQIINSCDVVMGVHGAGLTNSVFLPDNAILIQVVPFGMSGWVPKVSFEEPANDMQIRYLEYKIRLEESTLIKQYPPDHVVLKNPSAIQKQGWSEFASIYLVKQNVKIDVRRFRRTLKIVPVCDIGERSDYCEIEGDIRVDGKTGNVFIISSETDILAAENISWSIRPYARKGDQAAMSAIREWSIKFLPDDHQDVPKCTQNHKVPAILFSLGGYAGNHFHAFTDIIVPLFATARPFSRQVQFLVTDKQYWWIAKFQNLLDSLSGYEHIDIDKAQDIHCFSSLTLGLKGRSRKELSIDPSKSPYTIKDFRQFLRSSYALKKKQAIKISDGEKKRPRLLIISRKRSRAFTNIGEIAKMARRLGFRVVIAEPDADMSGFARIINSCDVVMGVHGAGLTNIVFLPENAILVQVIPFGGTEWVSKTYFEDPLKDMNLRYLEYKIGLQESTLIQQYPSDHVVLRDPSVIQKQGWEAFKSTYLDKQNVKLDVNRFRPTLVKALELLHE</sequence>
<feature type="domain" description="Glycosyltransferase 61 catalytic" evidence="5">
    <location>
        <begin position="175"/>
        <end position="362"/>
    </location>
</feature>
<evidence type="ECO:0000259" key="5">
    <source>
        <dbReference type="Pfam" id="PF04577"/>
    </source>
</evidence>
<evidence type="ECO:0000256" key="2">
    <source>
        <dbReference type="ARBA" id="ARBA00022676"/>
    </source>
</evidence>
<dbReference type="InterPro" id="IPR007657">
    <property type="entry name" value="Glycosyltransferase_61"/>
</dbReference>
<gene>
    <name evidence="6" type="ORF">Tsubulata_017381</name>
</gene>
<dbReference type="Proteomes" id="UP001141552">
    <property type="component" value="Unassembled WGS sequence"/>
</dbReference>
<dbReference type="Pfam" id="PF04577">
    <property type="entry name" value="Glyco_transf_61"/>
    <property type="match status" value="2"/>
</dbReference>
<comment type="caution">
    <text evidence="6">The sequence shown here is derived from an EMBL/GenBank/DDBJ whole genome shotgun (WGS) entry which is preliminary data.</text>
</comment>
<evidence type="ECO:0000256" key="1">
    <source>
        <dbReference type="ARBA" id="ARBA00004323"/>
    </source>
</evidence>
<organism evidence="6 7">
    <name type="scientific">Turnera subulata</name>
    <dbReference type="NCBI Taxonomy" id="218843"/>
    <lineage>
        <taxon>Eukaryota</taxon>
        <taxon>Viridiplantae</taxon>
        <taxon>Streptophyta</taxon>
        <taxon>Embryophyta</taxon>
        <taxon>Tracheophyta</taxon>
        <taxon>Spermatophyta</taxon>
        <taxon>Magnoliopsida</taxon>
        <taxon>eudicotyledons</taxon>
        <taxon>Gunneridae</taxon>
        <taxon>Pentapetalae</taxon>
        <taxon>rosids</taxon>
        <taxon>fabids</taxon>
        <taxon>Malpighiales</taxon>
        <taxon>Passifloraceae</taxon>
        <taxon>Turnera</taxon>
    </lineage>
</organism>